<accession>A0A918UN74</accession>
<sequence length="285" mass="31218">MAAAPLLFWQCGESNKQESNEEVIEVTEEEVEPSLTLLWETPEELTTCESVLVDPDTGTIYVSNIEGDSREKDGKGSISIISKDGEILERDWVTGIDSPKGMGILDGKLYVTNIDEIVEIDIEKAEISNTYPLEGAKFLNDIDVAEGKVYFSDMENGKIHVLENGEITLVAEGQVGINGLRVGDGGVLYGLDKAGLKRYDTEGNHEVLNSVVTGGDGLIILGDDDYLASKWSGEIWIVQGDKETKLLDTKDMGSNTADIGYLEEEQIVLVPTFLKNKVAAYKLEY</sequence>
<reference evidence="1" key="2">
    <citation type="submission" date="2020-09" db="EMBL/GenBank/DDBJ databases">
        <authorList>
            <person name="Sun Q."/>
            <person name="Kim S."/>
        </authorList>
    </citation>
    <scope>NUCLEOTIDE SEQUENCE</scope>
    <source>
        <strain evidence="1">KCTC 12368</strain>
    </source>
</reference>
<dbReference type="AlphaFoldDB" id="A0A918UN74"/>
<comment type="caution">
    <text evidence="1">The sequence shown here is derived from an EMBL/GenBank/DDBJ whole genome shotgun (WGS) entry which is preliminary data.</text>
</comment>
<dbReference type="Proteomes" id="UP000619457">
    <property type="component" value="Unassembled WGS sequence"/>
</dbReference>
<gene>
    <name evidence="1" type="ORF">GCM10007049_13600</name>
</gene>
<evidence type="ECO:0000313" key="2">
    <source>
        <dbReference type="Proteomes" id="UP000619457"/>
    </source>
</evidence>
<dbReference type="SUPFAM" id="SSF63829">
    <property type="entry name" value="Calcium-dependent phosphotriesterase"/>
    <property type="match status" value="1"/>
</dbReference>
<dbReference type="Gene3D" id="2.120.10.30">
    <property type="entry name" value="TolB, C-terminal domain"/>
    <property type="match status" value="1"/>
</dbReference>
<dbReference type="EMBL" id="BMWX01000002">
    <property type="protein sequence ID" value="GGZ22097.1"/>
    <property type="molecule type" value="Genomic_DNA"/>
</dbReference>
<dbReference type="InterPro" id="IPR011042">
    <property type="entry name" value="6-blade_b-propeller_TolB-like"/>
</dbReference>
<organism evidence="1 2">
    <name type="scientific">Echinicola pacifica</name>
    <dbReference type="NCBI Taxonomy" id="346377"/>
    <lineage>
        <taxon>Bacteria</taxon>
        <taxon>Pseudomonadati</taxon>
        <taxon>Bacteroidota</taxon>
        <taxon>Cytophagia</taxon>
        <taxon>Cytophagales</taxon>
        <taxon>Cyclobacteriaceae</taxon>
        <taxon>Echinicola</taxon>
    </lineage>
</organism>
<reference evidence="1" key="1">
    <citation type="journal article" date="2014" name="Int. J. Syst. Evol. Microbiol.">
        <title>Complete genome sequence of Corynebacterium casei LMG S-19264T (=DSM 44701T), isolated from a smear-ripened cheese.</title>
        <authorList>
            <consortium name="US DOE Joint Genome Institute (JGI-PGF)"/>
            <person name="Walter F."/>
            <person name="Albersmeier A."/>
            <person name="Kalinowski J."/>
            <person name="Ruckert C."/>
        </authorList>
    </citation>
    <scope>NUCLEOTIDE SEQUENCE</scope>
    <source>
        <strain evidence="1">KCTC 12368</strain>
    </source>
</reference>
<protein>
    <submittedName>
        <fullName evidence="1">Uncharacterized protein</fullName>
    </submittedName>
</protein>
<name>A0A918UN74_9BACT</name>
<proteinExistence type="predicted"/>
<keyword evidence="2" id="KW-1185">Reference proteome</keyword>
<evidence type="ECO:0000313" key="1">
    <source>
        <dbReference type="EMBL" id="GGZ22097.1"/>
    </source>
</evidence>